<evidence type="ECO:0000256" key="1">
    <source>
        <dbReference type="ARBA" id="ARBA00001946"/>
    </source>
</evidence>
<dbReference type="GO" id="GO:0035556">
    <property type="term" value="P:intracellular signal transduction"/>
    <property type="evidence" value="ECO:0007669"/>
    <property type="project" value="TreeGrafter"/>
</dbReference>
<feature type="compositionally biased region" description="Polar residues" evidence="15">
    <location>
        <begin position="101"/>
        <end position="118"/>
    </location>
</feature>
<evidence type="ECO:0000313" key="18">
    <source>
        <dbReference type="Ensembl" id="ENSSAUP00010050182.1"/>
    </source>
</evidence>
<dbReference type="InterPro" id="IPR057380">
    <property type="entry name" value="UBA_SIK1/2/3"/>
</dbReference>
<dbReference type="FunFam" id="3.30.200.20:FF:000003">
    <property type="entry name" value="Non-specific serine/threonine protein kinase"/>
    <property type="match status" value="1"/>
</dbReference>
<dbReference type="OMA" id="HRYIYKD"/>
<feature type="region of interest" description="Disordered" evidence="15">
    <location>
        <begin position="693"/>
        <end position="724"/>
    </location>
</feature>
<accession>A0A671XGA5</accession>
<dbReference type="PROSITE" id="PS00108">
    <property type="entry name" value="PROTEIN_KINASE_ST"/>
    <property type="match status" value="1"/>
</dbReference>
<dbReference type="GO" id="GO:0005524">
    <property type="term" value="F:ATP binding"/>
    <property type="evidence" value="ECO:0007669"/>
    <property type="project" value="UniProtKB-UniRule"/>
</dbReference>
<sequence>MGTTVIMRTSLSPWQPQYVSVYEVICYAGRYHGYNLERALRRSALRKMTQGGGVPAMRAAQGCLLFPQRGEKMAAVSSGGAAGSTAAGITHSARPTHAGMGSQNRAQPSSGISHSGRASTAPGCISNPGHTSATRPPPARVGHYEIERTIGKGNFAVVKLATHIITKAKVAIKIVDKTQLDDENLKKIFREVQIMKLLKHPHIIRLYQVMETERMIYLVTEYASGGEIFDHLVAHGRMAEKDARKKFKQIVAAVHFCHCRNIVHRDLKAENLLLDHNLNIKIADFGFSNLFSRGQLLKTWCGSPPYAAPELFEGKEYDGPKVDIWSLGVVLYVLVCGALPFDGSTLQNLRARVLSGKFRIPFFMSTDCEYLIRHMLVLEPSRRLTMEQICKNKWMRQGDPDPDFDRLIAECEQVKTERETELIIEQVLIAMSEMGLDRERTLQSLQTDAYDHYSAIYSLLADRLKKHKTLPVVAPPTPRSISYPLNAVQQTDPQGNPVSMTVPHVQLINPENQIVEPDGSMALDSDEGEEPSPEAMARYLSMRRHTVGVPDQRTEMQEDLQKLPPGFPRGAVPQPPFPTLAPTMGQMHTLMPTQSLQPTQQLEYKEQSLLQPPTLQLLNGMGPLGRRASDGGANIQLHAQLLKRPRGPSPLVTSPHPIPAVAPVDEEGSDGEPDQEAVQRYLANRSKRHTTHALMSTSHGEPSAESQRPQGPRQRVGWAPDTHTRSSYKDCNTLHLPMERFSPVRRFSDGAATIQAFKAHLENSSLIKQLKQECEQLQKMYAAQQDERFLEHTQQQHILYQQEQQILHQQIQGLSLGHGESQPSHLTHQLQRLRIQPSSPPPTHPSNHLFRQPNQSPPPGSAGIMQGHGGPSSVQYQHGTPALYQGQSGSPPPTGLPRVSIPTNQQAASARPTVPLAQGVPQQQQVTIQVQEVELGGGAQRQGSFLSTPGGHRVLGKQLSADNAESHSRSLGRFTSGYDQAQFNPHLFSSDIASRGPSGVVGSYSPYLQGASLKVPGLEGYQSGVVGTGNYGTPSTLQQALLSPTPLDYRPPQQHVTPTLQGLLSPRHSLTGHADPRLPPQDLAALLKRQSPRPCQATPTPPSGAPQEYGEMLLLRQLSQGESLEPQAPQVASGGQHYHHLLQIRPPEVQPQQHPAQAPCPSLPHSESMEEDEVPAGYHHPHEGLLAKAGESHELLGPPRGGTPPYSSPTHRHGGFIRNAPAARESEHVECRPQGQAMEVPDHNGVGYSRGPQGDAYRSRGQLQRHHTIQTCDDAYDQADPMSGMSLLAGKALSSARMSDILSQTSLTGSQQLHQREESVCDVEGELHAAACYPSSCTSDMLLSYKPPDLQYSMEQAGV</sequence>
<evidence type="ECO:0000256" key="6">
    <source>
        <dbReference type="ARBA" id="ARBA00022679"/>
    </source>
</evidence>
<dbReference type="Proteomes" id="UP000472265">
    <property type="component" value="Chromosome 2"/>
</dbReference>
<keyword evidence="19" id="KW-1185">Reference proteome</keyword>
<evidence type="ECO:0000256" key="7">
    <source>
        <dbReference type="ARBA" id="ARBA00022723"/>
    </source>
</evidence>
<dbReference type="CDD" id="cd14071">
    <property type="entry name" value="STKc_SIK"/>
    <property type="match status" value="1"/>
</dbReference>
<evidence type="ECO:0000313" key="19">
    <source>
        <dbReference type="Proteomes" id="UP000472265"/>
    </source>
</evidence>
<evidence type="ECO:0000256" key="2">
    <source>
        <dbReference type="ARBA" id="ARBA00006234"/>
    </source>
</evidence>
<evidence type="ECO:0000256" key="9">
    <source>
        <dbReference type="ARBA" id="ARBA00022777"/>
    </source>
</evidence>
<keyword evidence="9" id="KW-0418">Kinase</keyword>
<evidence type="ECO:0000256" key="13">
    <source>
        <dbReference type="ARBA" id="ARBA00048679"/>
    </source>
</evidence>
<feature type="domain" description="Protein kinase" evidence="16">
    <location>
        <begin position="144"/>
        <end position="395"/>
    </location>
</feature>
<dbReference type="SUPFAM" id="SSF56112">
    <property type="entry name" value="Protein kinase-like (PK-like)"/>
    <property type="match status" value="1"/>
</dbReference>
<dbReference type="PROSITE" id="PS50030">
    <property type="entry name" value="UBA"/>
    <property type="match status" value="1"/>
</dbReference>
<keyword evidence="11" id="KW-0460">Magnesium</keyword>
<reference evidence="18" key="2">
    <citation type="submission" date="2025-08" db="UniProtKB">
        <authorList>
            <consortium name="Ensembl"/>
        </authorList>
    </citation>
    <scope>IDENTIFICATION</scope>
</reference>
<dbReference type="GO" id="GO:0046872">
    <property type="term" value="F:metal ion binding"/>
    <property type="evidence" value="ECO:0007669"/>
    <property type="project" value="UniProtKB-KW"/>
</dbReference>
<evidence type="ECO:0000259" key="16">
    <source>
        <dbReference type="PROSITE" id="PS50011"/>
    </source>
</evidence>
<dbReference type="InterPro" id="IPR017441">
    <property type="entry name" value="Protein_kinase_ATP_BS"/>
</dbReference>
<dbReference type="Ensembl" id="ENSSAUT00010052785.1">
    <property type="protein sequence ID" value="ENSSAUP00010050182.1"/>
    <property type="gene ID" value="ENSSAUG00010019678.1"/>
</dbReference>
<evidence type="ECO:0000256" key="8">
    <source>
        <dbReference type="ARBA" id="ARBA00022741"/>
    </source>
</evidence>
<feature type="region of interest" description="Disordered" evidence="15">
    <location>
        <begin position="835"/>
        <end position="913"/>
    </location>
</feature>
<dbReference type="InParanoid" id="A0A671XGA5"/>
<comment type="catalytic activity">
    <reaction evidence="12">
        <text>L-threonyl-[protein] + ATP = O-phospho-L-threonyl-[protein] + ADP + H(+)</text>
        <dbReference type="Rhea" id="RHEA:46608"/>
        <dbReference type="Rhea" id="RHEA-COMP:11060"/>
        <dbReference type="Rhea" id="RHEA-COMP:11605"/>
        <dbReference type="ChEBI" id="CHEBI:15378"/>
        <dbReference type="ChEBI" id="CHEBI:30013"/>
        <dbReference type="ChEBI" id="CHEBI:30616"/>
        <dbReference type="ChEBI" id="CHEBI:61977"/>
        <dbReference type="ChEBI" id="CHEBI:456216"/>
        <dbReference type="EC" id="2.7.11.1"/>
    </reaction>
</comment>
<evidence type="ECO:0000256" key="10">
    <source>
        <dbReference type="ARBA" id="ARBA00022840"/>
    </source>
</evidence>
<dbReference type="PANTHER" id="PTHR24346">
    <property type="entry name" value="MAP/MICROTUBULE AFFINITY-REGULATING KINASE"/>
    <property type="match status" value="1"/>
</dbReference>
<feature type="compositionally biased region" description="Polar residues" evidence="15">
    <location>
        <begin position="693"/>
        <end position="709"/>
    </location>
</feature>
<evidence type="ECO:0000256" key="12">
    <source>
        <dbReference type="ARBA" id="ARBA00047899"/>
    </source>
</evidence>
<gene>
    <name evidence="18" type="primary">SIK3</name>
    <name evidence="18" type="synonym">sik3</name>
</gene>
<feature type="binding site" evidence="14">
    <location>
        <position position="173"/>
    </location>
    <ligand>
        <name>ATP</name>
        <dbReference type="ChEBI" id="CHEBI:30616"/>
    </ligand>
</feature>
<comment type="cofactor">
    <cofactor evidence="1">
        <name>Mg(2+)</name>
        <dbReference type="ChEBI" id="CHEBI:18420"/>
    </cofactor>
</comment>
<dbReference type="InterPro" id="IPR011009">
    <property type="entry name" value="Kinase-like_dom_sf"/>
</dbReference>
<dbReference type="PROSITE" id="PS50011">
    <property type="entry name" value="PROTEIN_KINASE_DOM"/>
    <property type="match status" value="1"/>
</dbReference>
<dbReference type="InterPro" id="IPR000719">
    <property type="entry name" value="Prot_kinase_dom"/>
</dbReference>
<keyword evidence="6" id="KW-0808">Transferase</keyword>
<dbReference type="GO" id="GO:0050321">
    <property type="term" value="F:tau-protein kinase activity"/>
    <property type="evidence" value="ECO:0007669"/>
    <property type="project" value="TreeGrafter"/>
</dbReference>
<dbReference type="InterPro" id="IPR034672">
    <property type="entry name" value="SIK"/>
</dbReference>
<dbReference type="GeneTree" id="ENSGT00940000157259"/>
<reference evidence="18" key="3">
    <citation type="submission" date="2025-09" db="UniProtKB">
        <authorList>
            <consortium name="Ensembl"/>
        </authorList>
    </citation>
    <scope>IDENTIFICATION</scope>
</reference>
<dbReference type="PROSITE" id="PS00107">
    <property type="entry name" value="PROTEIN_KINASE_ATP"/>
    <property type="match status" value="1"/>
</dbReference>
<name>A0A671XGA5_SPAAU</name>
<feature type="region of interest" description="Disordered" evidence="15">
    <location>
        <begin position="91"/>
        <end position="139"/>
    </location>
</feature>
<comment type="similarity">
    <text evidence="2">Belongs to the protein kinase superfamily. CAMK Ser/Thr protein kinase family. SNF1 subfamily.</text>
</comment>
<keyword evidence="7" id="KW-0479">Metal-binding</keyword>
<keyword evidence="10 14" id="KW-0067">ATP-binding</keyword>
<evidence type="ECO:0000259" key="17">
    <source>
        <dbReference type="PROSITE" id="PS50030"/>
    </source>
</evidence>
<feature type="compositionally biased region" description="Low complexity" evidence="15">
    <location>
        <begin position="1149"/>
        <end position="1160"/>
    </location>
</feature>
<feature type="region of interest" description="Disordered" evidence="15">
    <location>
        <begin position="1149"/>
        <end position="1175"/>
    </location>
</feature>
<evidence type="ECO:0000256" key="14">
    <source>
        <dbReference type="PROSITE-ProRule" id="PRU10141"/>
    </source>
</evidence>
<dbReference type="FunFam" id="1.10.510.10:FF:000156">
    <property type="entry name" value="Serine/threonine-protein kinase SIK3 homolog"/>
    <property type="match status" value="1"/>
</dbReference>
<keyword evidence="8 14" id="KW-0547">Nucleotide-binding</keyword>
<dbReference type="GO" id="GO:0000226">
    <property type="term" value="P:microtubule cytoskeleton organization"/>
    <property type="evidence" value="ECO:0007669"/>
    <property type="project" value="TreeGrafter"/>
</dbReference>
<dbReference type="PANTHER" id="PTHR24346:SF42">
    <property type="entry name" value="SERINE_THREONINE-PROTEIN KINASE SIK3"/>
    <property type="match status" value="1"/>
</dbReference>
<dbReference type="InterPro" id="IPR008271">
    <property type="entry name" value="Ser/Thr_kinase_AS"/>
</dbReference>
<evidence type="ECO:0000256" key="4">
    <source>
        <dbReference type="ARBA" id="ARBA00022527"/>
    </source>
</evidence>
<evidence type="ECO:0000256" key="15">
    <source>
        <dbReference type="SAM" id="MobiDB-lite"/>
    </source>
</evidence>
<feature type="compositionally biased region" description="Acidic residues" evidence="15">
    <location>
        <begin position="664"/>
        <end position="675"/>
    </location>
</feature>
<dbReference type="InterPro" id="IPR015940">
    <property type="entry name" value="UBA"/>
</dbReference>
<keyword evidence="4" id="KW-0723">Serine/threonine-protein kinase</keyword>
<dbReference type="SMART" id="SM00220">
    <property type="entry name" value="S_TKc"/>
    <property type="match status" value="1"/>
</dbReference>
<comment type="catalytic activity">
    <reaction evidence="13">
        <text>L-seryl-[protein] + ATP = O-phospho-L-seryl-[protein] + ADP + H(+)</text>
        <dbReference type="Rhea" id="RHEA:17989"/>
        <dbReference type="Rhea" id="RHEA-COMP:9863"/>
        <dbReference type="Rhea" id="RHEA-COMP:11604"/>
        <dbReference type="ChEBI" id="CHEBI:15378"/>
        <dbReference type="ChEBI" id="CHEBI:29999"/>
        <dbReference type="ChEBI" id="CHEBI:30616"/>
        <dbReference type="ChEBI" id="CHEBI:83421"/>
        <dbReference type="ChEBI" id="CHEBI:456216"/>
        <dbReference type="EC" id="2.7.11.1"/>
    </reaction>
</comment>
<dbReference type="FunCoup" id="A0A671XGA5">
    <property type="interactions" value="996"/>
</dbReference>
<reference evidence="18" key="1">
    <citation type="submission" date="2021-04" db="EMBL/GenBank/DDBJ databases">
        <authorList>
            <consortium name="Wellcome Sanger Institute Data Sharing"/>
        </authorList>
    </citation>
    <scope>NUCLEOTIDE SEQUENCE [LARGE SCALE GENOMIC DNA]</scope>
</reference>
<dbReference type="Pfam" id="PF23312">
    <property type="entry name" value="UBA_SIK3"/>
    <property type="match status" value="1"/>
</dbReference>
<dbReference type="EC" id="2.7.11.1" evidence="3"/>
<evidence type="ECO:0000256" key="5">
    <source>
        <dbReference type="ARBA" id="ARBA00022553"/>
    </source>
</evidence>
<feature type="domain" description="UBA" evidence="17">
    <location>
        <begin position="417"/>
        <end position="462"/>
    </location>
</feature>
<protein>
    <recommendedName>
        <fullName evidence="3">non-specific serine/threonine protein kinase</fullName>
        <ecNumber evidence="3">2.7.11.1</ecNumber>
    </recommendedName>
</protein>
<organism evidence="18 19">
    <name type="scientific">Sparus aurata</name>
    <name type="common">Gilthead sea bream</name>
    <dbReference type="NCBI Taxonomy" id="8175"/>
    <lineage>
        <taxon>Eukaryota</taxon>
        <taxon>Metazoa</taxon>
        <taxon>Chordata</taxon>
        <taxon>Craniata</taxon>
        <taxon>Vertebrata</taxon>
        <taxon>Euteleostomi</taxon>
        <taxon>Actinopterygii</taxon>
        <taxon>Neopterygii</taxon>
        <taxon>Teleostei</taxon>
        <taxon>Neoteleostei</taxon>
        <taxon>Acanthomorphata</taxon>
        <taxon>Eupercaria</taxon>
        <taxon>Spariformes</taxon>
        <taxon>Sparidae</taxon>
        <taxon>Sparus</taxon>
    </lineage>
</organism>
<dbReference type="Gene3D" id="1.10.510.10">
    <property type="entry name" value="Transferase(Phosphotransferase) domain 1"/>
    <property type="match status" value="1"/>
</dbReference>
<proteinExistence type="inferred from homology"/>
<evidence type="ECO:0000256" key="11">
    <source>
        <dbReference type="ARBA" id="ARBA00022842"/>
    </source>
</evidence>
<evidence type="ECO:0000256" key="3">
    <source>
        <dbReference type="ARBA" id="ARBA00012513"/>
    </source>
</evidence>
<dbReference type="Pfam" id="PF00069">
    <property type="entry name" value="Pkinase"/>
    <property type="match status" value="1"/>
</dbReference>
<keyword evidence="5" id="KW-0597">Phosphoprotein</keyword>
<dbReference type="GO" id="GO:0005737">
    <property type="term" value="C:cytoplasm"/>
    <property type="evidence" value="ECO:0007669"/>
    <property type="project" value="TreeGrafter"/>
</dbReference>
<feature type="region of interest" description="Disordered" evidence="15">
    <location>
        <begin position="645"/>
        <end position="675"/>
    </location>
</feature>